<dbReference type="Gene3D" id="3.80.10.10">
    <property type="entry name" value="Ribonuclease Inhibitor"/>
    <property type="match status" value="1"/>
</dbReference>
<dbReference type="InterPro" id="IPR032675">
    <property type="entry name" value="LRR_dom_sf"/>
</dbReference>
<dbReference type="Proteomes" id="UP000050280">
    <property type="component" value="Unassembled WGS sequence"/>
</dbReference>
<keyword evidence="1" id="KW-0433">Leucine-rich repeat</keyword>
<evidence type="ECO:0000313" key="5">
    <source>
        <dbReference type="Proteomes" id="UP000050280"/>
    </source>
</evidence>
<keyword evidence="5" id="KW-1185">Reference proteome</keyword>
<accession>A0A0P7AI03</accession>
<reference evidence="4 5" key="1">
    <citation type="submission" date="2015-09" db="EMBL/GenBank/DDBJ databases">
        <title>Genome sequence of the marine flavobacterium Croceitalea dokdonensis DOKDO 023 that contains proton- and sodium-pumping rhodopsins.</title>
        <authorList>
            <person name="Kwon S.-K."/>
            <person name="Lee H.K."/>
            <person name="Kwak M.-J."/>
            <person name="Kim J.F."/>
        </authorList>
    </citation>
    <scope>NUCLEOTIDE SEQUENCE [LARGE SCALE GENOMIC DNA]</scope>
    <source>
        <strain evidence="4 5">DOKDO 023</strain>
    </source>
</reference>
<dbReference type="GO" id="GO:0035591">
    <property type="term" value="F:signaling adaptor activity"/>
    <property type="evidence" value="ECO:0007669"/>
    <property type="project" value="TreeGrafter"/>
</dbReference>
<dbReference type="RefSeq" id="WP_054559692.1">
    <property type="nucleotide sequence ID" value="NZ_LDJX01000005.1"/>
</dbReference>
<evidence type="ECO:0000256" key="1">
    <source>
        <dbReference type="ARBA" id="ARBA00022614"/>
    </source>
</evidence>
<dbReference type="InterPro" id="IPR052574">
    <property type="entry name" value="CDIRP"/>
</dbReference>
<keyword evidence="3" id="KW-0732">Signal</keyword>
<comment type="caution">
    <text evidence="4">The sequence shown here is derived from an EMBL/GenBank/DDBJ whole genome shotgun (WGS) entry which is preliminary data.</text>
</comment>
<protein>
    <submittedName>
        <fullName evidence="4">Internalin-related protein</fullName>
    </submittedName>
</protein>
<evidence type="ECO:0000256" key="3">
    <source>
        <dbReference type="SAM" id="SignalP"/>
    </source>
</evidence>
<evidence type="ECO:0000313" key="4">
    <source>
        <dbReference type="EMBL" id="KPM31393.1"/>
    </source>
</evidence>
<feature type="signal peptide" evidence="3">
    <location>
        <begin position="1"/>
        <end position="24"/>
    </location>
</feature>
<dbReference type="PANTHER" id="PTHR47566">
    <property type="match status" value="1"/>
</dbReference>
<dbReference type="InterPro" id="IPR001611">
    <property type="entry name" value="Leu-rich_rpt"/>
</dbReference>
<gene>
    <name evidence="4" type="ORF">I595_2660</name>
</gene>
<sequence length="219" mass="23895">MKKIRYVFFISCTLGLLLGCSTDAEMGLEEQIPNEIGVATTEIGDRAFEQALIDLNFDEVLDGAIVDSRVNSVTNLNLDGLGITSLSGIEAFENLENLSVRGNQLMTLDVSRNSKLKFVWAEDNQLANLVANGLPIIEKIGADNNQLSVFNPSGLTTLQYLGLSNNRLGSINVSNNLALTDFFIAENPLSCIQVNPEQLANPPSDWDKDENDILSLDCQ</sequence>
<dbReference type="PROSITE" id="PS51257">
    <property type="entry name" value="PROKAR_LIPOPROTEIN"/>
    <property type="match status" value="1"/>
</dbReference>
<dbReference type="EMBL" id="LDJX01000005">
    <property type="protein sequence ID" value="KPM31393.1"/>
    <property type="molecule type" value="Genomic_DNA"/>
</dbReference>
<name>A0A0P7AI03_9FLAO</name>
<dbReference type="PROSITE" id="PS51450">
    <property type="entry name" value="LRR"/>
    <property type="match status" value="1"/>
</dbReference>
<evidence type="ECO:0000256" key="2">
    <source>
        <dbReference type="ARBA" id="ARBA00022737"/>
    </source>
</evidence>
<dbReference type="AlphaFoldDB" id="A0A0P7AI03"/>
<proteinExistence type="predicted"/>
<organism evidence="4 5">
    <name type="scientific">Croceitalea dokdonensis DOKDO 023</name>
    <dbReference type="NCBI Taxonomy" id="1300341"/>
    <lineage>
        <taxon>Bacteria</taxon>
        <taxon>Pseudomonadati</taxon>
        <taxon>Bacteroidota</taxon>
        <taxon>Flavobacteriia</taxon>
        <taxon>Flavobacteriales</taxon>
        <taxon>Flavobacteriaceae</taxon>
        <taxon>Croceitalea</taxon>
    </lineage>
</organism>
<dbReference type="OrthoDB" id="1439291at2"/>
<keyword evidence="2" id="KW-0677">Repeat</keyword>
<feature type="chain" id="PRO_5006134850" evidence="3">
    <location>
        <begin position="25"/>
        <end position="219"/>
    </location>
</feature>
<dbReference type="SUPFAM" id="SSF52058">
    <property type="entry name" value="L domain-like"/>
    <property type="match status" value="1"/>
</dbReference>
<dbReference type="STRING" id="1300341.I595_2660"/>
<dbReference type="PANTHER" id="PTHR47566:SF1">
    <property type="entry name" value="PROTEIN NUD1"/>
    <property type="match status" value="1"/>
</dbReference>